<reference evidence="4" key="1">
    <citation type="submission" date="2022-08" db="EMBL/GenBank/DDBJ databases">
        <title>A Global Phylogenomic Analysis of the Shiitake Genus Lentinula.</title>
        <authorList>
            <consortium name="DOE Joint Genome Institute"/>
            <person name="Sierra-Patev S."/>
            <person name="Min B."/>
            <person name="Naranjo-Ortiz M."/>
            <person name="Looney B."/>
            <person name="Konkel Z."/>
            <person name="Slot J.C."/>
            <person name="Sakamoto Y."/>
            <person name="Steenwyk J.L."/>
            <person name="Rokas A."/>
            <person name="Carro J."/>
            <person name="Camarero S."/>
            <person name="Ferreira P."/>
            <person name="Molpeceres G."/>
            <person name="Ruiz-Duenas F.J."/>
            <person name="Serrano A."/>
            <person name="Henrissat B."/>
            <person name="Drula E."/>
            <person name="Hughes K.W."/>
            <person name="Mata J.L."/>
            <person name="Ishikawa N.K."/>
            <person name="Vargas-Isla R."/>
            <person name="Ushijima S."/>
            <person name="Smith C.A."/>
            <person name="Ahrendt S."/>
            <person name="Andreopoulos W."/>
            <person name="He G."/>
            <person name="Labutti K."/>
            <person name="Lipzen A."/>
            <person name="Ng V."/>
            <person name="Riley R."/>
            <person name="Sandor L."/>
            <person name="Barry K."/>
            <person name="Martinez A.T."/>
            <person name="Xiao Y."/>
            <person name="Gibbons J.G."/>
            <person name="Terashima K."/>
            <person name="Grigoriev I.V."/>
            <person name="Hibbett D.S."/>
        </authorList>
    </citation>
    <scope>NUCLEOTIDE SEQUENCE</scope>
    <source>
        <strain evidence="4">RHP3577 ss4</strain>
    </source>
</reference>
<proteinExistence type="inferred from homology"/>
<feature type="compositionally biased region" description="Low complexity" evidence="2">
    <location>
        <begin position="193"/>
        <end position="205"/>
    </location>
</feature>
<accession>A0ABQ8VD44</accession>
<gene>
    <name evidence="4" type="ORF">C8R41DRAFT_867861</name>
</gene>
<dbReference type="InterPro" id="IPR022771">
    <property type="entry name" value="WAPL_C"/>
</dbReference>
<dbReference type="Proteomes" id="UP001150217">
    <property type="component" value="Unassembled WGS sequence"/>
</dbReference>
<feature type="compositionally biased region" description="Low complexity" evidence="2">
    <location>
        <begin position="87"/>
        <end position="100"/>
    </location>
</feature>
<dbReference type="PANTHER" id="PTHR22100:SF13">
    <property type="entry name" value="WINGS APART-LIKE PROTEIN HOMOLOG"/>
    <property type="match status" value="1"/>
</dbReference>
<dbReference type="PANTHER" id="PTHR22100">
    <property type="entry name" value="WINGS APART-LIKE PROTEIN HOMOLOG"/>
    <property type="match status" value="1"/>
</dbReference>
<evidence type="ECO:0000256" key="2">
    <source>
        <dbReference type="SAM" id="MobiDB-lite"/>
    </source>
</evidence>
<feature type="compositionally biased region" description="Low complexity" evidence="2">
    <location>
        <begin position="112"/>
        <end position="122"/>
    </location>
</feature>
<dbReference type="Gene3D" id="1.25.10.10">
    <property type="entry name" value="Leucine-rich Repeat Variant"/>
    <property type="match status" value="2"/>
</dbReference>
<feature type="region of interest" description="Disordered" evidence="2">
    <location>
        <begin position="1"/>
        <end position="144"/>
    </location>
</feature>
<evidence type="ECO:0000259" key="3">
    <source>
        <dbReference type="Pfam" id="PF07814"/>
    </source>
</evidence>
<evidence type="ECO:0000313" key="5">
    <source>
        <dbReference type="Proteomes" id="UP001150217"/>
    </source>
</evidence>
<feature type="compositionally biased region" description="Basic and acidic residues" evidence="2">
    <location>
        <begin position="73"/>
        <end position="86"/>
    </location>
</feature>
<name>A0ABQ8VD44_9AGAR</name>
<organism evidence="4 5">
    <name type="scientific">Lentinula lateritia</name>
    <dbReference type="NCBI Taxonomy" id="40482"/>
    <lineage>
        <taxon>Eukaryota</taxon>
        <taxon>Fungi</taxon>
        <taxon>Dikarya</taxon>
        <taxon>Basidiomycota</taxon>
        <taxon>Agaricomycotina</taxon>
        <taxon>Agaricomycetes</taxon>
        <taxon>Agaricomycetidae</taxon>
        <taxon>Agaricales</taxon>
        <taxon>Marasmiineae</taxon>
        <taxon>Omphalotaceae</taxon>
        <taxon>Lentinula</taxon>
    </lineage>
</organism>
<evidence type="ECO:0000313" key="4">
    <source>
        <dbReference type="EMBL" id="KAJ4489054.1"/>
    </source>
</evidence>
<feature type="domain" description="Wings apart-like protein C-terminal" evidence="3">
    <location>
        <begin position="226"/>
        <end position="293"/>
    </location>
</feature>
<dbReference type="InterPro" id="IPR011989">
    <property type="entry name" value="ARM-like"/>
</dbReference>
<evidence type="ECO:0000256" key="1">
    <source>
        <dbReference type="ARBA" id="ARBA00006854"/>
    </source>
</evidence>
<dbReference type="EMBL" id="JANVFT010000045">
    <property type="protein sequence ID" value="KAJ4489054.1"/>
    <property type="molecule type" value="Genomic_DNA"/>
</dbReference>
<comment type="similarity">
    <text evidence="1">Belongs to the WAPL family.</text>
</comment>
<sequence length="905" mass="98711">MSAVRTYGRKGTKRNMDSGPVQGASKKPKIDSIVQPSTPKAAQDHLSHIFDTALPSPAPSTPNRLSKRMLGRSKTEPTLRDPKDSPESSSKSLLDRTSSLPSFTSPPKRFIPSPSEPSSSPQRPSPQRPVINHKRTYAGKSRSFLVAMPADQSLPEELQDDYNNRESYAVLRSRWGVDNSEDDPYPEPLSPLKSNTTTPSGSPSKGKGKGRLKQEVNVPADIIQPLRSITEIRNKGESRRFLDEVGYLLEGMGKDETPALKKASALEIISRLCEPDFVRQAKAADFLQSTWNAFIEAGGGTGEDKVLDTLIVAFATLVSRDLLSLTDLAQRVSPSSSTSSHPSFITILFSLVASLTPETDPLLIISQSSTPDGQLKRLGIMKTDRAILKTLHSVITSQAHIFHSKTPISDALLITHTLVAVPVELLSCAHMSLLLQSLRAQLQAAIDGLSSISGLANVDSASGITKPSSSSKSTLTTSYTSTILASLHLIPYPAIHALLALLDGYLLAQWAPSREIDHANCRRLLNEARDEWLADGLVAVGITAELSTTLALPMKRKDKRRTGMDASSRCTEIIFRVLVSLTHSDPLWGQTLTKNSQAMMFIVRTIVRADDFWGTIMAGARRSSISLLTGRTAINGKHNSKNTAKPTTRTKVEKVEEDGKITDYDSEDSGNGDFDQPTTASERSSLTRALDWLCLSLGLITNLVQVVDEAKIILRETMLDPECIHKTIPCIRVCSCRRPTSVLKLLVSTYEHQLPFISVHSTRPVVKIPEIPLTLETEQEQQAEADASFLLGHLSVLFGLLMMDSSENQDIVLDSLPLLHLGHEDVKPNPQTKHKMKQQKLGQLVENASELGVFYAVISRRGLSGNGIATGTPDPEQIHEESDAARGADVTKGVISFLRGLLDSL</sequence>
<feature type="region of interest" description="Disordered" evidence="2">
    <location>
        <begin position="177"/>
        <end position="214"/>
    </location>
</feature>
<keyword evidence="5" id="KW-1185">Reference proteome</keyword>
<comment type="caution">
    <text evidence="4">The sequence shown here is derived from an EMBL/GenBank/DDBJ whole genome shotgun (WGS) entry which is preliminary data.</text>
</comment>
<protein>
    <recommendedName>
        <fullName evidence="3">Wings apart-like protein C-terminal domain-containing protein</fullName>
    </recommendedName>
</protein>
<dbReference type="Pfam" id="PF07814">
    <property type="entry name" value="WAPL"/>
    <property type="match status" value="1"/>
</dbReference>
<feature type="region of interest" description="Disordered" evidence="2">
    <location>
        <begin position="636"/>
        <end position="680"/>
    </location>
</feature>
<feature type="compositionally biased region" description="Basic and acidic residues" evidence="2">
    <location>
        <begin position="650"/>
        <end position="663"/>
    </location>
</feature>
<dbReference type="InterPro" id="IPR039874">
    <property type="entry name" value="WAPL"/>
</dbReference>